<dbReference type="PANTHER" id="PTHR34387:SF1">
    <property type="entry name" value="PERIPLASMIC IMMUNOGENIC PROTEIN"/>
    <property type="match status" value="1"/>
</dbReference>
<name>A0A1X7KS52_9BACT</name>
<dbReference type="Pfam" id="PF04402">
    <property type="entry name" value="SIMPL"/>
    <property type="match status" value="1"/>
</dbReference>
<dbReference type="PANTHER" id="PTHR34387">
    <property type="entry name" value="SLR1258 PROTEIN"/>
    <property type="match status" value="1"/>
</dbReference>
<dbReference type="STRING" id="1028.SAMN05661096_03047"/>
<dbReference type="Gene3D" id="3.30.110.170">
    <property type="entry name" value="Protein of unknown function (DUF541), domain 1"/>
    <property type="match status" value="1"/>
</dbReference>
<accession>A0A1X7KS52</accession>
<dbReference type="OrthoDB" id="1242975at2"/>
<reference evidence="2" key="1">
    <citation type="submission" date="2017-04" db="EMBL/GenBank/DDBJ databases">
        <authorList>
            <person name="Varghese N."/>
            <person name="Submissions S."/>
        </authorList>
    </citation>
    <scope>NUCLEOTIDE SEQUENCE [LARGE SCALE GENOMIC DNA]</scope>
    <source>
        <strain evidence="2">DSM 4125</strain>
    </source>
</reference>
<dbReference type="GO" id="GO:0006974">
    <property type="term" value="P:DNA damage response"/>
    <property type="evidence" value="ECO:0007669"/>
    <property type="project" value="TreeGrafter"/>
</dbReference>
<dbReference type="InterPro" id="IPR007497">
    <property type="entry name" value="SIMPL/DUF541"/>
</dbReference>
<proteinExistence type="predicted"/>
<evidence type="ECO:0008006" key="3">
    <source>
        <dbReference type="Google" id="ProtNLM"/>
    </source>
</evidence>
<sequence>MKKLSVFFTTILLISISPQIRAQDRSETKNLRTISVSGFAEKEIEPDIIYFTISLKEYQLKNGSKFQMSELENQLVRAVEKAGFDKDILTVENVFGYNYSWNKKTENKDFMARKQFQLKLPGAKKLNSILEKLDPKAIEYARVSQYTHSRLQELNQELQVEAVKNAKAKAEALLKPLAEQVGKVLEVSENQQKYQPIYYKSYQNNRMMSASDSESMAVESDLDFKNIKLEAEIHIVFLIQ</sequence>
<gene>
    <name evidence="1" type="ORF">SAMN05661096_03047</name>
</gene>
<evidence type="ECO:0000313" key="1">
    <source>
        <dbReference type="EMBL" id="SMG43575.1"/>
    </source>
</evidence>
<dbReference type="InterPro" id="IPR052022">
    <property type="entry name" value="26kDa_periplasmic_antigen"/>
</dbReference>
<dbReference type="EMBL" id="FXAW01000006">
    <property type="protein sequence ID" value="SMG43575.1"/>
    <property type="molecule type" value="Genomic_DNA"/>
</dbReference>
<dbReference type="AlphaFoldDB" id="A0A1X7KS52"/>
<dbReference type="RefSeq" id="WP_085518194.1">
    <property type="nucleotide sequence ID" value="NZ_FXAW01000006.1"/>
</dbReference>
<evidence type="ECO:0000313" key="2">
    <source>
        <dbReference type="Proteomes" id="UP000193804"/>
    </source>
</evidence>
<protein>
    <recommendedName>
        <fullName evidence="3">SIMPL domain-containing protein</fullName>
    </recommendedName>
</protein>
<organism evidence="1 2">
    <name type="scientific">Marivirga sericea</name>
    <dbReference type="NCBI Taxonomy" id="1028"/>
    <lineage>
        <taxon>Bacteria</taxon>
        <taxon>Pseudomonadati</taxon>
        <taxon>Bacteroidota</taxon>
        <taxon>Cytophagia</taxon>
        <taxon>Cytophagales</taxon>
        <taxon>Marivirgaceae</taxon>
        <taxon>Marivirga</taxon>
    </lineage>
</organism>
<dbReference type="Proteomes" id="UP000193804">
    <property type="component" value="Unassembled WGS sequence"/>
</dbReference>
<dbReference type="Gene3D" id="3.30.70.2970">
    <property type="entry name" value="Protein of unknown function (DUF541), domain 2"/>
    <property type="match status" value="1"/>
</dbReference>
<keyword evidence="2" id="KW-1185">Reference proteome</keyword>